<dbReference type="RefSeq" id="WP_014245186.1">
    <property type="nucleotide sequence ID" value="NC_016620.1"/>
</dbReference>
<keyword evidence="2" id="KW-1185">Reference proteome</keyword>
<evidence type="ECO:0000313" key="1">
    <source>
        <dbReference type="EMBL" id="CBW27411.1"/>
    </source>
</evidence>
<dbReference type="HOGENOM" id="CLU_2752208_0_0_7"/>
<dbReference type="KEGG" id="bmx:BMS_2629"/>
<proteinExistence type="predicted"/>
<dbReference type="OrthoDB" id="5295964at2"/>
<dbReference type="Proteomes" id="UP000008963">
    <property type="component" value="Chromosome"/>
</dbReference>
<evidence type="ECO:0000313" key="2">
    <source>
        <dbReference type="Proteomes" id="UP000008963"/>
    </source>
</evidence>
<accession>E1X666</accession>
<gene>
    <name evidence="1" type="ordered locus">BMS_2629</name>
</gene>
<organism evidence="1 2">
    <name type="scientific">Halobacteriovorax marinus (strain ATCC BAA-682 / DSM 15412 / SJ)</name>
    <name type="common">Bacteriovorax marinus</name>
    <dbReference type="NCBI Taxonomy" id="862908"/>
    <lineage>
        <taxon>Bacteria</taxon>
        <taxon>Pseudomonadati</taxon>
        <taxon>Bdellovibrionota</taxon>
        <taxon>Bacteriovoracia</taxon>
        <taxon>Bacteriovoracales</taxon>
        <taxon>Halobacteriovoraceae</taxon>
        <taxon>Halobacteriovorax</taxon>
    </lineage>
</organism>
<name>E1X666_HALMS</name>
<sequence length="71" mass="8255">MSARQRNFEFEHLEKYHGDVDEVTKTMEDCPDCGKKLIITHWADCTTLLMEESAQCIECDFGSRKTIHSMN</sequence>
<dbReference type="EMBL" id="FQ312005">
    <property type="protein sequence ID" value="CBW27411.1"/>
    <property type="molecule type" value="Genomic_DNA"/>
</dbReference>
<dbReference type="AlphaFoldDB" id="E1X666"/>
<reference evidence="2" key="1">
    <citation type="journal article" date="2013" name="ISME J.">
        <title>A small predatory core genome in the divergent marine Bacteriovorax marinus SJ and the terrestrial Bdellovibrio bacteriovorus.</title>
        <authorList>
            <person name="Crossman L.C."/>
            <person name="Chen H."/>
            <person name="Cerdeno-Tarraga A.M."/>
            <person name="Brooks K."/>
            <person name="Quail M.A."/>
            <person name="Pineiro S.A."/>
            <person name="Hobley L."/>
            <person name="Sockett R.E."/>
            <person name="Bentley S.D."/>
            <person name="Parkhill J."/>
            <person name="Williams H.N."/>
            <person name="Stine O.C."/>
        </authorList>
    </citation>
    <scope>NUCLEOTIDE SEQUENCE [LARGE SCALE GENOMIC DNA]</scope>
    <source>
        <strain evidence="2">ATCC BAA-682 / DSM 15412 / SJ</strain>
    </source>
</reference>
<dbReference type="PATRIC" id="fig|862908.3.peg.2510"/>
<protein>
    <submittedName>
        <fullName evidence="1">Uncharacterized protein</fullName>
    </submittedName>
</protein>